<dbReference type="EMBL" id="AZHX01000943">
    <property type="protein sequence ID" value="ETX05495.1"/>
    <property type="molecule type" value="Genomic_DNA"/>
</dbReference>
<comment type="caution">
    <text evidence="1">The sequence shown here is derived from an EMBL/GenBank/DDBJ whole genome shotgun (WGS) entry which is preliminary data.</text>
</comment>
<protein>
    <submittedName>
        <fullName evidence="1">Uncharacterized protein</fullName>
    </submittedName>
</protein>
<organism evidence="1 2">
    <name type="scientific">Candidatus Entotheonella gemina</name>
    <dbReference type="NCBI Taxonomy" id="1429439"/>
    <lineage>
        <taxon>Bacteria</taxon>
        <taxon>Pseudomonadati</taxon>
        <taxon>Nitrospinota/Tectimicrobiota group</taxon>
        <taxon>Candidatus Tectimicrobiota</taxon>
        <taxon>Candidatus Entotheonellia</taxon>
        <taxon>Candidatus Entotheonellales</taxon>
        <taxon>Candidatus Entotheonellaceae</taxon>
        <taxon>Candidatus Entotheonella</taxon>
    </lineage>
</organism>
<sequence>MSRDITEFFPRLTTMSQVGEVSVHGWDIKEKKAILSKAAAGSEATTMGGKSSGPKTVNKAFGKTGAARVTWPVATKAEADSMAGGQFNEMALGYISGELTCGGRSDLHAGVVVKIEGAGKNFSGLYYVTAVTHRVRPRGGYQTRLQVRRNAT</sequence>
<evidence type="ECO:0000313" key="2">
    <source>
        <dbReference type="Proteomes" id="UP000019140"/>
    </source>
</evidence>
<evidence type="ECO:0000313" key="1">
    <source>
        <dbReference type="EMBL" id="ETX05495.1"/>
    </source>
</evidence>
<keyword evidence="2" id="KW-1185">Reference proteome</keyword>
<accession>W4M5L5</accession>
<proteinExistence type="predicted"/>
<dbReference type="HOGENOM" id="CLU_1718986_0_0_7"/>
<dbReference type="Proteomes" id="UP000019140">
    <property type="component" value="Unassembled WGS sequence"/>
</dbReference>
<gene>
    <name evidence="1" type="ORF">ETSY2_22630</name>
</gene>
<name>W4M5L5_9BACT</name>
<reference evidence="1 2" key="1">
    <citation type="journal article" date="2014" name="Nature">
        <title>An environmental bacterial taxon with a large and distinct metabolic repertoire.</title>
        <authorList>
            <person name="Wilson M.C."/>
            <person name="Mori T."/>
            <person name="Ruckert C."/>
            <person name="Uria A.R."/>
            <person name="Helf M.J."/>
            <person name="Takada K."/>
            <person name="Gernert C."/>
            <person name="Steffens U.A."/>
            <person name="Heycke N."/>
            <person name="Schmitt S."/>
            <person name="Rinke C."/>
            <person name="Helfrich E.J."/>
            <person name="Brachmann A.O."/>
            <person name="Gurgui C."/>
            <person name="Wakimoto T."/>
            <person name="Kracht M."/>
            <person name="Crusemann M."/>
            <person name="Hentschel U."/>
            <person name="Abe I."/>
            <person name="Matsunaga S."/>
            <person name="Kalinowski J."/>
            <person name="Takeyama H."/>
            <person name="Piel J."/>
        </authorList>
    </citation>
    <scope>NUCLEOTIDE SEQUENCE [LARGE SCALE GENOMIC DNA]</scope>
    <source>
        <strain evidence="2">TSY2</strain>
    </source>
</reference>
<dbReference type="AlphaFoldDB" id="W4M5L5"/>